<dbReference type="InterPro" id="IPR027417">
    <property type="entry name" value="P-loop_NTPase"/>
</dbReference>
<protein>
    <recommendedName>
        <fullName evidence="3">G domain-containing protein</fullName>
    </recommendedName>
</protein>
<dbReference type="PANTHER" id="PTHR14241">
    <property type="entry name" value="INTERFERON-INDUCED PROTEIN 44"/>
    <property type="match status" value="1"/>
</dbReference>
<name>I3T7N5_LOTJA</name>
<reference evidence="2" key="1">
    <citation type="submission" date="2012-05" db="EMBL/GenBank/DDBJ databases">
        <authorList>
            <person name="Krishnakumar V."/>
            <person name="Cheung F."/>
            <person name="Xiao Y."/>
            <person name="Chan A."/>
            <person name="Moskal W.A."/>
            <person name="Town C.D."/>
        </authorList>
    </citation>
    <scope>NUCLEOTIDE SEQUENCE</scope>
</reference>
<dbReference type="SUPFAM" id="SSF52540">
    <property type="entry name" value="P-loop containing nucleoside triphosphate hydrolases"/>
    <property type="match status" value="1"/>
</dbReference>
<dbReference type="Gene3D" id="3.40.50.300">
    <property type="entry name" value="P-loop containing nucleotide triphosphate hydrolases"/>
    <property type="match status" value="1"/>
</dbReference>
<sequence>MEEYNLVSAEIGEQSTQPSSRVDFDVNERKRLRVYQEILQTYDQLKIDSKNLKEAKEKILSYRPGAWIEKVGGLKLCDYDVPKTTCLILVGPSGSGKSSLINRISKVFEDDNFAPARAQVSYNSLNGDGTCFLREYMIPREKTSICLYDTRSLSDDLNENNRMLKNWMTKGVCNGELVVRNADNQKLRKSLKHKDNKKGLFSSKSREVNL</sequence>
<evidence type="ECO:0008006" key="3">
    <source>
        <dbReference type="Google" id="ProtNLM"/>
    </source>
</evidence>
<accession>I3T7N5</accession>
<evidence type="ECO:0000313" key="2">
    <source>
        <dbReference type="EMBL" id="AFK48527.1"/>
    </source>
</evidence>
<evidence type="ECO:0000256" key="1">
    <source>
        <dbReference type="SAM" id="MobiDB-lite"/>
    </source>
</evidence>
<proteinExistence type="evidence at transcript level"/>
<organism evidence="2">
    <name type="scientific">Lotus japonicus</name>
    <name type="common">Lotus corniculatus var. japonicus</name>
    <dbReference type="NCBI Taxonomy" id="34305"/>
    <lineage>
        <taxon>Eukaryota</taxon>
        <taxon>Viridiplantae</taxon>
        <taxon>Streptophyta</taxon>
        <taxon>Embryophyta</taxon>
        <taxon>Tracheophyta</taxon>
        <taxon>Spermatophyta</taxon>
        <taxon>Magnoliopsida</taxon>
        <taxon>eudicotyledons</taxon>
        <taxon>Gunneridae</taxon>
        <taxon>Pentapetalae</taxon>
        <taxon>rosids</taxon>
        <taxon>fabids</taxon>
        <taxon>Fabales</taxon>
        <taxon>Fabaceae</taxon>
        <taxon>Papilionoideae</taxon>
        <taxon>50 kb inversion clade</taxon>
        <taxon>NPAAA clade</taxon>
        <taxon>Hologalegina</taxon>
        <taxon>robinioid clade</taxon>
        <taxon>Loteae</taxon>
        <taxon>Lotus</taxon>
    </lineage>
</organism>
<dbReference type="AlphaFoldDB" id="I3T7N5"/>
<feature type="region of interest" description="Disordered" evidence="1">
    <location>
        <begin position="190"/>
        <end position="210"/>
    </location>
</feature>
<dbReference type="EMBL" id="BT148733">
    <property type="protein sequence ID" value="AFK48527.1"/>
    <property type="molecule type" value="mRNA"/>
</dbReference>
<dbReference type="PANTHER" id="PTHR14241:SF32">
    <property type="entry name" value="VWFA DOMAIN-CONTAINING PROTEIN-RELATED"/>
    <property type="match status" value="1"/>
</dbReference>